<dbReference type="CDD" id="cd00293">
    <property type="entry name" value="USP-like"/>
    <property type="match status" value="1"/>
</dbReference>
<evidence type="ECO:0000259" key="1">
    <source>
        <dbReference type="Pfam" id="PF00582"/>
    </source>
</evidence>
<accession>A0A8K0F0S7</accession>
<name>A0A8K0F0S7_ANDGO</name>
<dbReference type="PANTHER" id="PTHR31964:SF113">
    <property type="entry name" value="USPA DOMAIN-CONTAINING PROTEIN"/>
    <property type="match status" value="1"/>
</dbReference>
<sequence>MSSSSQKLSRQWVVAVDGSRIAKRAFDAAICLMNHEDELNDVLHVIHVAPKDPVELSEMGAQFRPQHILNEYTEHCRHAKIIYDAVPPSKLETSVELVNVQGKMTSDNIVQAVLSAASKDGAHFVVVGSFGSGKHESSSSNIKQESTNLGTVAQASIYKSHCTVVLVKNVGITPAAVETQRTTPIRFYIAVDGSLPSRYAWDQLQLLVDPKRGDSITLVHLFSGSFDLGQELAASYKPHKAGAVVNYVVQPRDKSKSVGVDLCEYVNAEDVDYLVVGSEVLLKENHLGSVCEWCTIHARCHIVVCKPSVMYSSTTGVYDS</sequence>
<dbReference type="SUPFAM" id="SSF52402">
    <property type="entry name" value="Adenine nucleotide alpha hydrolases-like"/>
    <property type="match status" value="2"/>
</dbReference>
<dbReference type="InterPro" id="IPR006016">
    <property type="entry name" value="UspA"/>
</dbReference>
<protein>
    <submittedName>
        <fullName evidence="2">Mitochondrial Usp domain-containing protein</fullName>
    </submittedName>
</protein>
<feature type="domain" description="UspA" evidence="1">
    <location>
        <begin position="13"/>
        <end position="168"/>
    </location>
</feature>
<keyword evidence="3" id="KW-1185">Reference proteome</keyword>
<dbReference type="EMBL" id="VRVR01000029">
    <property type="protein sequence ID" value="KAF0852571.1"/>
    <property type="molecule type" value="Genomic_DNA"/>
</dbReference>
<comment type="caution">
    <text evidence="2">The sequence shown here is derived from an EMBL/GenBank/DDBJ whole genome shotgun (WGS) entry which is preliminary data.</text>
</comment>
<gene>
    <name evidence="2" type="ORF">ANDGO_03952</name>
</gene>
<evidence type="ECO:0000313" key="2">
    <source>
        <dbReference type="EMBL" id="KAF0852571.1"/>
    </source>
</evidence>
<evidence type="ECO:0000313" key="3">
    <source>
        <dbReference type="Proteomes" id="UP000799049"/>
    </source>
</evidence>
<proteinExistence type="predicted"/>
<organism evidence="2 3">
    <name type="scientific">Andalucia godoyi</name>
    <name type="common">Flagellate</name>
    <dbReference type="NCBI Taxonomy" id="505711"/>
    <lineage>
        <taxon>Eukaryota</taxon>
        <taxon>Discoba</taxon>
        <taxon>Jakobida</taxon>
        <taxon>Andalucina</taxon>
        <taxon>Andaluciidae</taxon>
        <taxon>Andalucia</taxon>
    </lineage>
</organism>
<dbReference type="PANTHER" id="PTHR31964">
    <property type="entry name" value="ADENINE NUCLEOTIDE ALPHA HYDROLASES-LIKE SUPERFAMILY PROTEIN"/>
    <property type="match status" value="1"/>
</dbReference>
<dbReference type="OrthoDB" id="843225at2759"/>
<dbReference type="Pfam" id="PF00582">
    <property type="entry name" value="Usp"/>
    <property type="match status" value="1"/>
</dbReference>
<dbReference type="Gene3D" id="3.40.50.12370">
    <property type="match status" value="1"/>
</dbReference>
<dbReference type="Proteomes" id="UP000799049">
    <property type="component" value="Unassembled WGS sequence"/>
</dbReference>
<reference evidence="2" key="1">
    <citation type="submission" date="2019-09" db="EMBL/GenBank/DDBJ databases">
        <title>The Mitochondrial Proteome of the Jakobid, Andalucia godoyi, a Protist With the Most Gene-Rich and Bacteria-Like Mitochondrial Genome.</title>
        <authorList>
            <person name="Gray M.W."/>
            <person name="Burger G."/>
            <person name="Derelle R."/>
            <person name="Klimes V."/>
            <person name="Leger M."/>
            <person name="Sarrasin M."/>
            <person name="Vlcek C."/>
            <person name="Roger A.J."/>
            <person name="Elias M."/>
            <person name="Lang B.F."/>
        </authorList>
    </citation>
    <scope>NUCLEOTIDE SEQUENCE</scope>
    <source>
        <strain evidence="2">And28</strain>
    </source>
</reference>
<dbReference type="AlphaFoldDB" id="A0A8K0F0S7"/>